<keyword evidence="1" id="KW-0732">Signal</keyword>
<dbReference type="PANTHER" id="PTHR35038:SF8">
    <property type="entry name" value="C-TYPE POLYHEME CYTOCHROME OMCC"/>
    <property type="match status" value="1"/>
</dbReference>
<proteinExistence type="predicted"/>
<dbReference type="Gene3D" id="1.10.1130.10">
    <property type="entry name" value="Flavocytochrome C3, Chain A"/>
    <property type="match status" value="2"/>
</dbReference>
<dbReference type="EMBL" id="CP012154">
    <property type="protein sequence ID" value="AKS41759.1"/>
    <property type="molecule type" value="Genomic_DNA"/>
</dbReference>
<dbReference type="AlphaFoldDB" id="A0A0K0XVN4"/>
<dbReference type="OrthoDB" id="9814800at2"/>
<name>A0A0K0XVN4_9GAMM</name>
<feature type="domain" description="Cytochrome c-552/4" evidence="3">
    <location>
        <begin position="195"/>
        <end position="239"/>
    </location>
</feature>
<dbReference type="Proteomes" id="UP000066624">
    <property type="component" value="Chromosome"/>
</dbReference>
<sequence length="506" mass="57212">MSRKDRKPVRARPARRHLRWFATVLFSVLLVGGAWSWWQAGQFEHRFDADYVGSAVCGNCHTIMHGQWQASPHANMVRRPDAGSVVGDFTEGEFRLPEDSPDPLAGEVVARMFQQDGRYYMALRHPERAEFVGFPIRQVVGYQYRQEYLFQEDGGVLRRLPLQWSTERQEYFPYWNLQEGSAQTLDDLWAQMQSVNSAWNLYCARCHVVNLEIHERNAAHTEARVSWQETGIGCESCHGPGSLHVAYMESSPINRLAMFARNHFEGKPVAYVANADKLPKEQAMSVCARCHGADIFGAHQDIYRLYEPGYSRSGRINDLSGYFRQAPLTPGRTSPTIEVWQNGRPRGIGMLFRSLIESACYQEAEVRCYDCHNPHQNKAEAVPGILTASETSNAYCGQCHGDIARDPGAHSRHSAGGPGSFCYDCHMPRHITKLNTGIWQRARTHEMSSLPNPEDSVRFGLDQAPNACSDCHEDLTPQELLEIRTRWWGAPEAGPAPDEGEVLARY</sequence>
<dbReference type="KEGG" id="wma:WM2015_1387"/>
<evidence type="ECO:0000313" key="5">
    <source>
        <dbReference type="Proteomes" id="UP000066624"/>
    </source>
</evidence>
<dbReference type="RefSeq" id="WP_049725377.1">
    <property type="nucleotide sequence ID" value="NZ_CP012154.1"/>
</dbReference>
<dbReference type="SUPFAM" id="SSF48695">
    <property type="entry name" value="Multiheme cytochromes"/>
    <property type="match status" value="1"/>
</dbReference>
<dbReference type="Pfam" id="PF09699">
    <property type="entry name" value="Paired_CXXCH_1"/>
    <property type="match status" value="1"/>
</dbReference>
<protein>
    <submittedName>
        <fullName evidence="4">Uncharacterized protein</fullName>
    </submittedName>
</protein>
<dbReference type="InterPro" id="IPR023155">
    <property type="entry name" value="Cyt_c-552/4"/>
</dbReference>
<dbReference type="InterPro" id="IPR010177">
    <property type="entry name" value="Paired_CXXCH_1"/>
</dbReference>
<evidence type="ECO:0000313" key="4">
    <source>
        <dbReference type="EMBL" id="AKS41759.1"/>
    </source>
</evidence>
<dbReference type="InterPro" id="IPR036280">
    <property type="entry name" value="Multihaem_cyt_sf"/>
</dbReference>
<keyword evidence="5" id="KW-1185">Reference proteome</keyword>
<dbReference type="InterPro" id="IPR051829">
    <property type="entry name" value="Multiheme_Cytochr_ET"/>
</dbReference>
<dbReference type="Gene3D" id="3.90.10.10">
    <property type="entry name" value="Cytochrome C3"/>
    <property type="match status" value="1"/>
</dbReference>
<dbReference type="Pfam" id="PF13435">
    <property type="entry name" value="Cytochrome_C554"/>
    <property type="match status" value="1"/>
</dbReference>
<gene>
    <name evidence="4" type="ORF">WM2015_1387</name>
</gene>
<evidence type="ECO:0000256" key="1">
    <source>
        <dbReference type="ARBA" id="ARBA00022729"/>
    </source>
</evidence>
<evidence type="ECO:0000259" key="3">
    <source>
        <dbReference type="Pfam" id="PF13435"/>
    </source>
</evidence>
<evidence type="ECO:0000259" key="2">
    <source>
        <dbReference type="Pfam" id="PF09699"/>
    </source>
</evidence>
<dbReference type="STRING" id="1579979.WM2015_1387"/>
<dbReference type="PANTHER" id="PTHR35038">
    <property type="entry name" value="DISSIMILATORY SULFITE REDUCTASE SIRA"/>
    <property type="match status" value="1"/>
</dbReference>
<organism evidence="4 5">
    <name type="scientific">Wenzhouxiangella marina</name>
    <dbReference type="NCBI Taxonomy" id="1579979"/>
    <lineage>
        <taxon>Bacteria</taxon>
        <taxon>Pseudomonadati</taxon>
        <taxon>Pseudomonadota</taxon>
        <taxon>Gammaproteobacteria</taxon>
        <taxon>Chromatiales</taxon>
        <taxon>Wenzhouxiangellaceae</taxon>
        <taxon>Wenzhouxiangella</taxon>
    </lineage>
</organism>
<reference evidence="4 5" key="1">
    <citation type="submission" date="2015-07" db="EMBL/GenBank/DDBJ databases">
        <authorList>
            <person name="Noorani M."/>
        </authorList>
    </citation>
    <scope>NUCLEOTIDE SEQUENCE [LARGE SCALE GENOMIC DNA]</scope>
    <source>
        <strain evidence="4 5">KCTC 42284</strain>
    </source>
</reference>
<feature type="domain" description="Doubled CXXCH motif" evidence="2">
    <location>
        <begin position="367"/>
        <end position="403"/>
    </location>
</feature>
<accession>A0A0K0XVN4</accession>